<keyword evidence="2" id="KW-1185">Reference proteome</keyword>
<dbReference type="EMBL" id="BAAALT010000371">
    <property type="protein sequence ID" value="GAA1839212.1"/>
    <property type="molecule type" value="Genomic_DNA"/>
</dbReference>
<accession>A0ABN2MUK0</accession>
<name>A0ABN2MUK0_9ACTN</name>
<reference evidence="1 2" key="1">
    <citation type="journal article" date="2019" name="Int. J. Syst. Evol. Microbiol.">
        <title>The Global Catalogue of Microorganisms (GCM) 10K type strain sequencing project: providing services to taxonomists for standard genome sequencing and annotation.</title>
        <authorList>
            <consortium name="The Broad Institute Genomics Platform"/>
            <consortium name="The Broad Institute Genome Sequencing Center for Infectious Disease"/>
            <person name="Wu L."/>
            <person name="Ma J."/>
        </authorList>
    </citation>
    <scope>NUCLEOTIDE SEQUENCE [LARGE SCALE GENOMIC DNA]</scope>
    <source>
        <strain evidence="1 2">JCM 13250</strain>
    </source>
</reference>
<comment type="caution">
    <text evidence="1">The sequence shown here is derived from an EMBL/GenBank/DDBJ whole genome shotgun (WGS) entry which is preliminary data.</text>
</comment>
<evidence type="ECO:0000313" key="1">
    <source>
        <dbReference type="EMBL" id="GAA1839212.1"/>
    </source>
</evidence>
<gene>
    <name evidence="1" type="ORF">GCM10009682_64220</name>
</gene>
<dbReference type="Proteomes" id="UP001500218">
    <property type="component" value="Unassembled WGS sequence"/>
</dbReference>
<proteinExistence type="predicted"/>
<sequence>MKNLFIGFVIAIVLAAFFNASERAEESRPEPAKCTGAKC</sequence>
<evidence type="ECO:0000313" key="2">
    <source>
        <dbReference type="Proteomes" id="UP001500218"/>
    </source>
</evidence>
<organism evidence="1 2">
    <name type="scientific">Luedemannella flava</name>
    <dbReference type="NCBI Taxonomy" id="349316"/>
    <lineage>
        <taxon>Bacteria</taxon>
        <taxon>Bacillati</taxon>
        <taxon>Actinomycetota</taxon>
        <taxon>Actinomycetes</taxon>
        <taxon>Micromonosporales</taxon>
        <taxon>Micromonosporaceae</taxon>
        <taxon>Luedemannella</taxon>
    </lineage>
</organism>
<protein>
    <submittedName>
        <fullName evidence="1">Uncharacterized protein</fullName>
    </submittedName>
</protein>